<dbReference type="EMBL" id="DTGT01000127">
    <property type="protein sequence ID" value="HGH60455.1"/>
    <property type="molecule type" value="Genomic_DNA"/>
</dbReference>
<dbReference type="AlphaFoldDB" id="A0A7C4EWK7"/>
<evidence type="ECO:0000313" key="2">
    <source>
        <dbReference type="EMBL" id="HGH60455.1"/>
    </source>
</evidence>
<protein>
    <submittedName>
        <fullName evidence="2">Uncharacterized protein</fullName>
    </submittedName>
</protein>
<accession>A0A7C4EWK7</accession>
<name>A0A7C4EWK7_9BACT</name>
<reference evidence="2" key="1">
    <citation type="journal article" date="2020" name="mSystems">
        <title>Genome- and Community-Level Interaction Insights into Carbon Utilization and Element Cycling Functions of Hydrothermarchaeota in Hydrothermal Sediment.</title>
        <authorList>
            <person name="Zhou Z."/>
            <person name="Liu Y."/>
            <person name="Xu W."/>
            <person name="Pan J."/>
            <person name="Luo Z.H."/>
            <person name="Li M."/>
        </authorList>
    </citation>
    <scope>NUCLEOTIDE SEQUENCE [LARGE SCALE GENOMIC DNA]</scope>
    <source>
        <strain evidence="2">SpSt-769</strain>
    </source>
</reference>
<proteinExistence type="predicted"/>
<comment type="caution">
    <text evidence="2">The sequence shown here is derived from an EMBL/GenBank/DDBJ whole genome shotgun (WGS) entry which is preliminary data.</text>
</comment>
<feature type="region of interest" description="Disordered" evidence="1">
    <location>
        <begin position="36"/>
        <end position="59"/>
    </location>
</feature>
<sequence>MKNWREKFMAMAMAVAYAEEGEWDTAASLLEDHDRKNANAAMGKANRVDQRQRPRVYRA</sequence>
<evidence type="ECO:0000256" key="1">
    <source>
        <dbReference type="SAM" id="MobiDB-lite"/>
    </source>
</evidence>
<gene>
    <name evidence="2" type="ORF">ENV54_04050</name>
</gene>
<organism evidence="2">
    <name type="scientific">Desulfomonile tiedjei</name>
    <dbReference type="NCBI Taxonomy" id="2358"/>
    <lineage>
        <taxon>Bacteria</taxon>
        <taxon>Pseudomonadati</taxon>
        <taxon>Thermodesulfobacteriota</taxon>
        <taxon>Desulfomonilia</taxon>
        <taxon>Desulfomonilales</taxon>
        <taxon>Desulfomonilaceae</taxon>
        <taxon>Desulfomonile</taxon>
    </lineage>
</organism>